<evidence type="ECO:0000313" key="14">
    <source>
        <dbReference type="Proteomes" id="UP001174909"/>
    </source>
</evidence>
<protein>
    <recommendedName>
        <fullName evidence="9">CAAX prenyl protease</fullName>
        <ecNumber evidence="9">3.4.24.84</ecNumber>
    </recommendedName>
</protein>
<dbReference type="InterPro" id="IPR001915">
    <property type="entry name" value="Peptidase_M48"/>
</dbReference>
<evidence type="ECO:0000256" key="2">
    <source>
        <dbReference type="ARBA" id="ARBA00022723"/>
    </source>
</evidence>
<feature type="active site" description="Proton donor" evidence="7">
    <location>
        <position position="324"/>
    </location>
</feature>
<keyword evidence="5 9" id="KW-0482">Metalloprotease</keyword>
<feature type="transmembrane region" description="Helical" evidence="9">
    <location>
        <begin position="111"/>
        <end position="130"/>
    </location>
</feature>
<evidence type="ECO:0000259" key="12">
    <source>
        <dbReference type="Pfam" id="PF16491"/>
    </source>
</evidence>
<organism evidence="13 14">
    <name type="scientific">Geodia barretti</name>
    <name type="common">Barrett's horny sponge</name>
    <dbReference type="NCBI Taxonomy" id="519541"/>
    <lineage>
        <taxon>Eukaryota</taxon>
        <taxon>Metazoa</taxon>
        <taxon>Porifera</taxon>
        <taxon>Demospongiae</taxon>
        <taxon>Heteroscleromorpha</taxon>
        <taxon>Tetractinellida</taxon>
        <taxon>Astrophorina</taxon>
        <taxon>Geodiidae</taxon>
        <taxon>Geodia</taxon>
    </lineage>
</organism>
<feature type="domain" description="Peptidase M48" evidence="11">
    <location>
        <begin position="144"/>
        <end position="376"/>
    </location>
</feature>
<keyword evidence="9" id="KW-1133">Transmembrane helix</keyword>
<evidence type="ECO:0000313" key="13">
    <source>
        <dbReference type="EMBL" id="CAI8045277.1"/>
    </source>
</evidence>
<keyword evidence="9" id="KW-0256">Endoplasmic reticulum</keyword>
<dbReference type="InterPro" id="IPR027057">
    <property type="entry name" value="CAXX_Prtase_1"/>
</dbReference>
<comment type="subcellular location">
    <subcellularLocation>
        <location evidence="9">Endoplasmic reticulum membrane</location>
        <topology evidence="9">Multi-pass membrane protein</topology>
    </subcellularLocation>
</comment>
<sequence length="378" mass="42624">MSLQVILAVGGIPLLWSLSGWITASLLGLGPEYELSQSMVFVELLLLYSTLTGLPWSIYSTFFLEDRHGFNKQTPVFFIKDQTKSLVLQLLIVPPIVLGLLYTIQLGGQAFFIYSWLFLAAITFLFVTVYQEFIAPLFDKFSPLPEGALHTSILSLTSSLSFPLKKIQVVEGSKRSAHSNAYLYGFWWNKVIVIFDTLLEPGLLGRKEGEGEEEKEEPPDKEGQKVKGCSEEEVMAVLAHELGHWSLSHTLKLLAVSQLNLLLSLSMFAFFIEQQDVYSSFGFHDSRPTIIGIILVFQLIFMPYNEAVQFALVQVVRRFEYQADGYARQLGRGAALRSALTKLSKDNLSFPVADSLYSAFHHTHPTFLERIKRLPKLD</sequence>
<dbReference type="AlphaFoldDB" id="A0AA35TDP4"/>
<evidence type="ECO:0000256" key="9">
    <source>
        <dbReference type="RuleBase" id="RU366005"/>
    </source>
</evidence>
<feature type="region of interest" description="Disordered" evidence="10">
    <location>
        <begin position="207"/>
        <end position="226"/>
    </location>
</feature>
<evidence type="ECO:0000256" key="4">
    <source>
        <dbReference type="ARBA" id="ARBA00022833"/>
    </source>
</evidence>
<evidence type="ECO:0000256" key="3">
    <source>
        <dbReference type="ARBA" id="ARBA00022801"/>
    </source>
</evidence>
<comment type="cofactor">
    <cofactor evidence="8 9">
        <name>Zn(2+)</name>
        <dbReference type="ChEBI" id="CHEBI:29105"/>
    </cofactor>
    <text evidence="8 9">Binds 1 zinc ion per subunit.</text>
</comment>
<feature type="binding site" evidence="8">
    <location>
        <position position="320"/>
    </location>
    <ligand>
        <name>Zn(2+)</name>
        <dbReference type="ChEBI" id="CHEBI:29105"/>
        <note>catalytic</note>
    </ligand>
</feature>
<keyword evidence="4 8" id="KW-0862">Zinc</keyword>
<proteinExistence type="inferred from homology"/>
<feature type="binding site" evidence="8">
    <location>
        <position position="244"/>
    </location>
    <ligand>
        <name>Zn(2+)</name>
        <dbReference type="ChEBI" id="CHEBI:29105"/>
        <note>catalytic</note>
    </ligand>
</feature>
<dbReference type="GO" id="GO:0004222">
    <property type="term" value="F:metalloendopeptidase activity"/>
    <property type="evidence" value="ECO:0007669"/>
    <property type="project" value="UniProtKB-UniRule"/>
</dbReference>
<reference evidence="13" key="1">
    <citation type="submission" date="2023-03" db="EMBL/GenBank/DDBJ databases">
        <authorList>
            <person name="Steffen K."/>
            <person name="Cardenas P."/>
        </authorList>
    </citation>
    <scope>NUCLEOTIDE SEQUENCE</scope>
</reference>
<feature type="transmembrane region" description="Helical" evidence="9">
    <location>
        <begin position="44"/>
        <end position="64"/>
    </location>
</feature>
<keyword evidence="3 9" id="KW-0378">Hydrolase</keyword>
<evidence type="ECO:0000256" key="5">
    <source>
        <dbReference type="ARBA" id="ARBA00023049"/>
    </source>
</evidence>
<feature type="transmembrane region" description="Helical" evidence="9">
    <location>
        <begin position="292"/>
        <end position="313"/>
    </location>
</feature>
<dbReference type="GO" id="GO:0071586">
    <property type="term" value="P:CAAX-box protein processing"/>
    <property type="evidence" value="ECO:0007669"/>
    <property type="project" value="UniProtKB-UniRule"/>
</dbReference>
<feature type="binding site" evidence="8">
    <location>
        <position position="240"/>
    </location>
    <ligand>
        <name>Zn(2+)</name>
        <dbReference type="ChEBI" id="CHEBI:29105"/>
        <note>catalytic</note>
    </ligand>
</feature>
<keyword evidence="9" id="KW-0472">Membrane</keyword>
<dbReference type="Gene3D" id="3.30.2010.10">
    <property type="entry name" value="Metalloproteases ('zincins'), catalytic domain"/>
    <property type="match status" value="1"/>
</dbReference>
<keyword evidence="9" id="KW-0812">Transmembrane</keyword>
<dbReference type="PANTHER" id="PTHR10120">
    <property type="entry name" value="CAAX PRENYL PROTEASE 1"/>
    <property type="match status" value="1"/>
</dbReference>
<dbReference type="Proteomes" id="UP001174909">
    <property type="component" value="Unassembled WGS sequence"/>
</dbReference>
<gene>
    <name evidence="13" type="ORF">GBAR_LOCUS25058</name>
</gene>
<dbReference type="CDD" id="cd07343">
    <property type="entry name" value="M48A_Zmpste24p_like"/>
    <property type="match status" value="1"/>
</dbReference>
<dbReference type="EC" id="3.4.24.84" evidence="9"/>
<keyword evidence="2 8" id="KW-0479">Metal-binding</keyword>
<feature type="active site" evidence="7">
    <location>
        <position position="241"/>
    </location>
</feature>
<evidence type="ECO:0000256" key="7">
    <source>
        <dbReference type="PIRSR" id="PIRSR627057-1"/>
    </source>
</evidence>
<evidence type="ECO:0000256" key="6">
    <source>
        <dbReference type="ARBA" id="ARBA00044456"/>
    </source>
</evidence>
<dbReference type="EMBL" id="CASHTH010003463">
    <property type="protein sequence ID" value="CAI8045277.1"/>
    <property type="molecule type" value="Genomic_DNA"/>
</dbReference>
<dbReference type="Pfam" id="PF16491">
    <property type="entry name" value="Peptidase_M48_N"/>
    <property type="match status" value="1"/>
</dbReference>
<comment type="function">
    <text evidence="9">Proteolytically removes the C-terminal three residues of farnesylated proteins.</text>
</comment>
<keyword evidence="14" id="KW-1185">Reference proteome</keyword>
<evidence type="ECO:0000256" key="10">
    <source>
        <dbReference type="SAM" id="MobiDB-lite"/>
    </source>
</evidence>
<evidence type="ECO:0000256" key="8">
    <source>
        <dbReference type="PIRSR" id="PIRSR627057-2"/>
    </source>
</evidence>
<comment type="similarity">
    <text evidence="9">Belongs to the peptidase M48A family.</text>
</comment>
<dbReference type="Pfam" id="PF01435">
    <property type="entry name" value="Peptidase_M48"/>
    <property type="match status" value="1"/>
</dbReference>
<evidence type="ECO:0000259" key="11">
    <source>
        <dbReference type="Pfam" id="PF01435"/>
    </source>
</evidence>
<feature type="transmembrane region" description="Helical" evidence="9">
    <location>
        <begin position="253"/>
        <end position="272"/>
    </location>
</feature>
<feature type="transmembrane region" description="Helical" evidence="9">
    <location>
        <begin position="85"/>
        <end position="105"/>
    </location>
</feature>
<name>A0AA35TDP4_GEOBA</name>
<evidence type="ECO:0000256" key="1">
    <source>
        <dbReference type="ARBA" id="ARBA00022670"/>
    </source>
</evidence>
<accession>A0AA35TDP4</accession>
<comment type="caution">
    <text evidence="13">The sequence shown here is derived from an EMBL/GenBank/DDBJ whole genome shotgun (WGS) entry which is preliminary data.</text>
</comment>
<feature type="domain" description="CAAX prenyl protease 1 N-terminal" evidence="12">
    <location>
        <begin position="5"/>
        <end position="140"/>
    </location>
</feature>
<dbReference type="GO" id="GO:0005789">
    <property type="term" value="C:endoplasmic reticulum membrane"/>
    <property type="evidence" value="ECO:0007669"/>
    <property type="project" value="UniProtKB-SubCell"/>
</dbReference>
<dbReference type="GO" id="GO:0046872">
    <property type="term" value="F:metal ion binding"/>
    <property type="evidence" value="ECO:0007669"/>
    <property type="project" value="UniProtKB-UniRule"/>
</dbReference>
<dbReference type="InterPro" id="IPR032456">
    <property type="entry name" value="Peptidase_M48_N"/>
</dbReference>
<keyword evidence="1 9" id="KW-0645">Protease</keyword>
<comment type="catalytic activity">
    <reaction evidence="6 9">
        <text>Hydrolyzes the peptide bond -P2-(S-farnesyl or geranylgeranyl)C-P1'-P2'-P3'-COOH where P1' and P2' are amino acids with aliphatic side chains and P3' is any C-terminal residue.</text>
        <dbReference type="EC" id="3.4.24.84"/>
    </reaction>
</comment>